<feature type="signal peptide" evidence="4">
    <location>
        <begin position="1"/>
        <end position="35"/>
    </location>
</feature>
<protein>
    <recommendedName>
        <fullName evidence="9">RING-type domain-containing protein</fullName>
    </recommendedName>
</protein>
<dbReference type="AlphaFoldDB" id="A0AAD1UGY0"/>
<dbReference type="Gene3D" id="3.30.40.10">
    <property type="entry name" value="Zinc/RING finger domain, C3HC4 (zinc finger)"/>
    <property type="match status" value="1"/>
</dbReference>
<proteinExistence type="predicted"/>
<evidence type="ECO:0000256" key="3">
    <source>
        <dbReference type="SAM" id="MobiDB-lite"/>
    </source>
</evidence>
<evidence type="ECO:0000259" key="5">
    <source>
        <dbReference type="PROSITE" id="PS50089"/>
    </source>
</evidence>
<dbReference type="PROSITE" id="PS50089">
    <property type="entry name" value="ZF_RING_2"/>
    <property type="match status" value="1"/>
</dbReference>
<evidence type="ECO:0000256" key="2">
    <source>
        <dbReference type="PROSITE-ProRule" id="PRU00024"/>
    </source>
</evidence>
<keyword evidence="8" id="KW-1185">Reference proteome</keyword>
<comment type="caution">
    <text evidence="7">The sequence shown here is derived from an EMBL/GenBank/DDBJ whole genome shotgun (WGS) entry which is preliminary data.</text>
</comment>
<accession>A0AAD1UGY0</accession>
<evidence type="ECO:0000256" key="4">
    <source>
        <dbReference type="SAM" id="SignalP"/>
    </source>
</evidence>
<dbReference type="EMBL" id="CAMPGE010006335">
    <property type="protein sequence ID" value="CAI2365179.1"/>
    <property type="molecule type" value="Genomic_DNA"/>
</dbReference>
<dbReference type="Pfam" id="PF13639">
    <property type="entry name" value="zf-RING_2"/>
    <property type="match status" value="1"/>
</dbReference>
<sequence length="526" mass="60821">MFPKSIPTPKPPPHWSFCKTCHFLFLSSLPPHCSGTTQTCQPGSTCLCSIQIGFSDSFLDLHEQQRAECRAVKKQLLVEVSGGWPQIFECPICTDCMDPDFTVQVACCGKIMCFDCLLNSLKKVNKCPFCRAGITKEMVKKDESLLNEFQNIYIVDKQKENQQEQKEEEQKEEEQKENLRQNPKENNECSTHKNPLTASCEDCDALICITCLLNDHKSHQVIEIPEKYPKVLSKAGDIVKESKEQINTYKDALDKVKDDISKASLIENCIAHPVTKILQSRYPCELNKRMSNYETQLGIYNQKSNHYVTNIADMIKNPVIQDLKDLHQMSAFLNQQNKKIIEKEKEYETVINQNKWLKNLANSMKIHIPLYRQEGTNTITVEKPEYKLEVTQKFRNDRYIGTIKIIPAFIHIQDEDNNLENQQSQEDKEEISAFDEKVQTYLIFLSNLSPNHTEESLGMQTLLVIKSYSAQEIFRVNEPVEFNVKVKIIELDKYIKTYLLKRYSSLKEKINQELDSVCFELENSVL</sequence>
<evidence type="ECO:0000313" key="8">
    <source>
        <dbReference type="Proteomes" id="UP001295684"/>
    </source>
</evidence>
<dbReference type="SUPFAM" id="SSF57850">
    <property type="entry name" value="RING/U-box"/>
    <property type="match status" value="1"/>
</dbReference>
<feature type="region of interest" description="Disordered" evidence="3">
    <location>
        <begin position="160"/>
        <end position="189"/>
    </location>
</feature>
<feature type="domain" description="B box-type" evidence="6">
    <location>
        <begin position="184"/>
        <end position="224"/>
    </location>
</feature>
<evidence type="ECO:0000259" key="6">
    <source>
        <dbReference type="PROSITE" id="PS50119"/>
    </source>
</evidence>
<evidence type="ECO:0000256" key="1">
    <source>
        <dbReference type="ARBA" id="ARBA00022723"/>
    </source>
</evidence>
<gene>
    <name evidence="7" type="ORF">ECRASSUSDP1_LOCUS6529</name>
</gene>
<dbReference type="SUPFAM" id="SSF57845">
    <property type="entry name" value="B-box zinc-binding domain"/>
    <property type="match status" value="1"/>
</dbReference>
<reference evidence="7" key="1">
    <citation type="submission" date="2023-07" db="EMBL/GenBank/DDBJ databases">
        <authorList>
            <consortium name="AG Swart"/>
            <person name="Singh M."/>
            <person name="Singh A."/>
            <person name="Seah K."/>
            <person name="Emmerich C."/>
        </authorList>
    </citation>
    <scope>NUCLEOTIDE SEQUENCE</scope>
    <source>
        <strain evidence="7">DP1</strain>
    </source>
</reference>
<keyword evidence="4" id="KW-0732">Signal</keyword>
<evidence type="ECO:0008006" key="9">
    <source>
        <dbReference type="Google" id="ProtNLM"/>
    </source>
</evidence>
<dbReference type="Pfam" id="PF00643">
    <property type="entry name" value="zf-B_box"/>
    <property type="match status" value="1"/>
</dbReference>
<dbReference type="InterPro" id="IPR013083">
    <property type="entry name" value="Znf_RING/FYVE/PHD"/>
</dbReference>
<dbReference type="Gene3D" id="3.30.160.60">
    <property type="entry name" value="Classic Zinc Finger"/>
    <property type="match status" value="1"/>
</dbReference>
<dbReference type="InterPro" id="IPR000315">
    <property type="entry name" value="Znf_B-box"/>
</dbReference>
<dbReference type="Proteomes" id="UP001295684">
    <property type="component" value="Unassembled WGS sequence"/>
</dbReference>
<keyword evidence="2" id="KW-0862">Zinc</keyword>
<feature type="chain" id="PRO_5041909286" description="RING-type domain-containing protein" evidence="4">
    <location>
        <begin position="36"/>
        <end position="526"/>
    </location>
</feature>
<dbReference type="SMART" id="SM00336">
    <property type="entry name" value="BBOX"/>
    <property type="match status" value="1"/>
</dbReference>
<dbReference type="GO" id="GO:0008270">
    <property type="term" value="F:zinc ion binding"/>
    <property type="evidence" value="ECO:0007669"/>
    <property type="project" value="UniProtKB-KW"/>
</dbReference>
<name>A0AAD1UGY0_EUPCR</name>
<organism evidence="7 8">
    <name type="scientific">Euplotes crassus</name>
    <dbReference type="NCBI Taxonomy" id="5936"/>
    <lineage>
        <taxon>Eukaryota</taxon>
        <taxon>Sar</taxon>
        <taxon>Alveolata</taxon>
        <taxon>Ciliophora</taxon>
        <taxon>Intramacronucleata</taxon>
        <taxon>Spirotrichea</taxon>
        <taxon>Hypotrichia</taxon>
        <taxon>Euplotida</taxon>
        <taxon>Euplotidae</taxon>
        <taxon>Moneuplotes</taxon>
    </lineage>
</organism>
<keyword evidence="1" id="KW-0479">Metal-binding</keyword>
<dbReference type="PROSITE" id="PS50119">
    <property type="entry name" value="ZF_BBOX"/>
    <property type="match status" value="1"/>
</dbReference>
<keyword evidence="2" id="KW-0863">Zinc-finger</keyword>
<feature type="domain" description="RING-type" evidence="5">
    <location>
        <begin position="90"/>
        <end position="131"/>
    </location>
</feature>
<evidence type="ECO:0000313" key="7">
    <source>
        <dbReference type="EMBL" id="CAI2365179.1"/>
    </source>
</evidence>
<dbReference type="InterPro" id="IPR001841">
    <property type="entry name" value="Znf_RING"/>
</dbReference>